<comment type="caution">
    <text evidence="2">The sequence shown here is derived from an EMBL/GenBank/DDBJ whole genome shotgun (WGS) entry which is preliminary data.</text>
</comment>
<dbReference type="GO" id="GO:0071949">
    <property type="term" value="F:FAD binding"/>
    <property type="evidence" value="ECO:0007669"/>
    <property type="project" value="InterPro"/>
</dbReference>
<dbReference type="SUPFAM" id="SSF54975">
    <property type="entry name" value="Acylphosphatase/BLUF domain-like"/>
    <property type="match status" value="1"/>
</dbReference>
<dbReference type="InterPro" id="IPR036046">
    <property type="entry name" value="Acylphosphatase-like_dom_sf"/>
</dbReference>
<evidence type="ECO:0000313" key="3">
    <source>
        <dbReference type="Proteomes" id="UP000481327"/>
    </source>
</evidence>
<dbReference type="Proteomes" id="UP000481327">
    <property type="component" value="Unassembled WGS sequence"/>
</dbReference>
<evidence type="ECO:0000313" key="2">
    <source>
        <dbReference type="EMBL" id="MQT15826.1"/>
    </source>
</evidence>
<dbReference type="AlphaFoldDB" id="A0A7C9KWB8"/>
<proteinExistence type="predicted"/>
<dbReference type="SMART" id="SM01034">
    <property type="entry name" value="BLUF"/>
    <property type="match status" value="1"/>
</dbReference>
<dbReference type="EMBL" id="WIOL01000001">
    <property type="protein sequence ID" value="MQT15826.1"/>
    <property type="molecule type" value="Genomic_DNA"/>
</dbReference>
<dbReference type="GO" id="GO:0009882">
    <property type="term" value="F:blue light photoreceptor activity"/>
    <property type="evidence" value="ECO:0007669"/>
    <property type="project" value="InterPro"/>
</dbReference>
<dbReference type="PROSITE" id="PS50925">
    <property type="entry name" value="BLUF"/>
    <property type="match status" value="1"/>
</dbReference>
<keyword evidence="3" id="KW-1185">Reference proteome</keyword>
<evidence type="ECO:0000259" key="1">
    <source>
        <dbReference type="PROSITE" id="PS50925"/>
    </source>
</evidence>
<dbReference type="InterPro" id="IPR007024">
    <property type="entry name" value="BLUF_domain"/>
</dbReference>
<accession>A0A7C9KWB8</accession>
<dbReference type="RefSeq" id="WP_152576292.1">
    <property type="nucleotide sequence ID" value="NZ_JAATJI010000001.1"/>
</dbReference>
<organism evidence="2 3">
    <name type="scientific">Sandarakinorhabdus fusca</name>
    <dbReference type="NCBI Taxonomy" id="1439888"/>
    <lineage>
        <taxon>Bacteria</taxon>
        <taxon>Pseudomonadati</taxon>
        <taxon>Pseudomonadota</taxon>
        <taxon>Alphaproteobacteria</taxon>
        <taxon>Sphingomonadales</taxon>
        <taxon>Sphingosinicellaceae</taxon>
        <taxon>Sandarakinorhabdus</taxon>
    </lineage>
</organism>
<reference evidence="2 3" key="1">
    <citation type="submission" date="2019-09" db="EMBL/GenBank/DDBJ databases">
        <title>Polymorphobacter sp. isolated from a lake in China.</title>
        <authorList>
            <person name="Liu Z."/>
        </authorList>
    </citation>
    <scope>NUCLEOTIDE SEQUENCE [LARGE SCALE GENOMIC DNA]</scope>
    <source>
        <strain evidence="2 3">D40P</strain>
    </source>
</reference>
<sequence length="132" mass="15099">MISLIYSSQGLIFYQSPFYFQRMATLLAQCFDKNVKLRITGILGLSNGRFMQVLEGPTHSVEDMFAAICRDPRHFDVRLISTRSIAERRFGSWSMAFVGPPVNIEPVFDMIDPKMTVAHEDIVTRLASYIRC</sequence>
<protein>
    <recommendedName>
        <fullName evidence="1">BLUF domain-containing protein</fullName>
    </recommendedName>
</protein>
<feature type="domain" description="BLUF" evidence="1">
    <location>
        <begin position="1"/>
        <end position="96"/>
    </location>
</feature>
<name>A0A7C9KWB8_9SPHN</name>
<dbReference type="Pfam" id="PF04940">
    <property type="entry name" value="BLUF"/>
    <property type="match status" value="1"/>
</dbReference>
<gene>
    <name evidence="2" type="ORF">F3168_00920</name>
</gene>
<dbReference type="Gene3D" id="3.30.70.100">
    <property type="match status" value="1"/>
</dbReference>
<dbReference type="OrthoDB" id="196105at2"/>